<dbReference type="InterPro" id="IPR013083">
    <property type="entry name" value="Znf_RING/FYVE/PHD"/>
</dbReference>
<dbReference type="Gene3D" id="3.30.710.10">
    <property type="entry name" value="Potassium Channel Kv1.1, Chain A"/>
    <property type="match status" value="1"/>
</dbReference>
<feature type="domain" description="FYVE-type" evidence="10">
    <location>
        <begin position="1111"/>
        <end position="1171"/>
    </location>
</feature>
<dbReference type="InterPro" id="IPR011333">
    <property type="entry name" value="SKP1/BTB/POZ_sf"/>
</dbReference>
<feature type="repeat" description="ANK" evidence="6">
    <location>
        <begin position="773"/>
        <end position="805"/>
    </location>
</feature>
<dbReference type="InterPro" id="IPR002110">
    <property type="entry name" value="Ankyrin_rpt"/>
</dbReference>
<evidence type="ECO:0000256" key="7">
    <source>
        <dbReference type="PROSITE-ProRule" id="PRU00091"/>
    </source>
</evidence>
<dbReference type="InterPro" id="IPR000210">
    <property type="entry name" value="BTB/POZ_dom"/>
</dbReference>
<dbReference type="Gene3D" id="1.25.40.20">
    <property type="entry name" value="Ankyrin repeat-containing domain"/>
    <property type="match status" value="6"/>
</dbReference>
<dbReference type="Pfam" id="PF01363">
    <property type="entry name" value="FYVE"/>
    <property type="match status" value="1"/>
</dbReference>
<feature type="repeat" description="ANK" evidence="6">
    <location>
        <begin position="339"/>
        <end position="381"/>
    </location>
</feature>
<dbReference type="SMART" id="SM00064">
    <property type="entry name" value="FYVE"/>
    <property type="match status" value="1"/>
</dbReference>
<dbReference type="AlphaFoldDB" id="A0A6F9D5U9"/>
<evidence type="ECO:0000256" key="1">
    <source>
        <dbReference type="ARBA" id="ARBA00022723"/>
    </source>
</evidence>
<dbReference type="EMBL" id="LR782910">
    <property type="protein sequence ID" value="CAB3221682.1"/>
    <property type="molecule type" value="mRNA"/>
</dbReference>
<dbReference type="PROSITE" id="PS50088">
    <property type="entry name" value="ANK_REPEAT"/>
    <property type="match status" value="12"/>
</dbReference>
<dbReference type="PANTHER" id="PTHR24198:SF191">
    <property type="entry name" value="RABANKYRIN-5-LIKE"/>
    <property type="match status" value="1"/>
</dbReference>
<dbReference type="CDD" id="cd18501">
    <property type="entry name" value="BACK_ANKFY1_Rank5"/>
    <property type="match status" value="1"/>
</dbReference>
<evidence type="ECO:0000256" key="4">
    <source>
        <dbReference type="ARBA" id="ARBA00022833"/>
    </source>
</evidence>
<feature type="repeat" description="ANK" evidence="6">
    <location>
        <begin position="806"/>
        <end position="827"/>
    </location>
</feature>
<feature type="repeat" description="ANK" evidence="6">
    <location>
        <begin position="942"/>
        <end position="974"/>
    </location>
</feature>
<keyword evidence="2" id="KW-0677">Repeat</keyword>
<evidence type="ECO:0000256" key="5">
    <source>
        <dbReference type="ARBA" id="ARBA00023043"/>
    </source>
</evidence>
<feature type="repeat" description="ANK" evidence="6">
    <location>
        <begin position="547"/>
        <end position="579"/>
    </location>
</feature>
<dbReference type="Gene3D" id="3.30.40.10">
    <property type="entry name" value="Zinc/RING finger domain, C3HC4 (zinc finger)"/>
    <property type="match status" value="1"/>
</dbReference>
<keyword evidence="8" id="KW-0175">Coiled coil</keyword>
<evidence type="ECO:0000256" key="3">
    <source>
        <dbReference type="ARBA" id="ARBA00022771"/>
    </source>
</evidence>
<dbReference type="Pfam" id="PF00651">
    <property type="entry name" value="BTB"/>
    <property type="match status" value="1"/>
</dbReference>
<evidence type="ECO:0000259" key="10">
    <source>
        <dbReference type="PROSITE" id="PS50178"/>
    </source>
</evidence>
<proteinExistence type="evidence at transcript level"/>
<dbReference type="GO" id="GO:0008270">
    <property type="term" value="F:zinc ion binding"/>
    <property type="evidence" value="ECO:0007669"/>
    <property type="project" value="UniProtKB-KW"/>
</dbReference>
<keyword evidence="1" id="KW-0479">Metal-binding</keyword>
<dbReference type="Pfam" id="PF12796">
    <property type="entry name" value="Ank_2"/>
    <property type="match status" value="5"/>
</dbReference>
<protein>
    <submittedName>
        <fullName evidence="11">Ankyrin repeat and FYVE domain-containing protein 1</fullName>
    </submittedName>
</protein>
<keyword evidence="4" id="KW-0862">Zinc</keyword>
<dbReference type="PROSITE" id="PS50097">
    <property type="entry name" value="BTB"/>
    <property type="match status" value="1"/>
</dbReference>
<dbReference type="PROSITE" id="PS50297">
    <property type="entry name" value="ANK_REP_REGION"/>
    <property type="match status" value="8"/>
</dbReference>
<reference evidence="11" key="1">
    <citation type="submission" date="2020-04" db="EMBL/GenBank/DDBJ databases">
        <authorList>
            <person name="Neveu A P."/>
        </authorList>
    </citation>
    <scope>NUCLEOTIDE SEQUENCE</scope>
    <source>
        <tissue evidence="11">Whole embryo</tissue>
    </source>
</reference>
<accession>A0A6F9D5U9</accession>
<name>A0A6F9D5U9_9ASCI</name>
<organism evidence="11">
    <name type="scientific">Phallusia mammillata</name>
    <dbReference type="NCBI Taxonomy" id="59560"/>
    <lineage>
        <taxon>Eukaryota</taxon>
        <taxon>Metazoa</taxon>
        <taxon>Chordata</taxon>
        <taxon>Tunicata</taxon>
        <taxon>Ascidiacea</taxon>
        <taxon>Phlebobranchia</taxon>
        <taxon>Ascidiidae</taxon>
        <taxon>Phallusia</taxon>
    </lineage>
</organism>
<evidence type="ECO:0000256" key="2">
    <source>
        <dbReference type="ARBA" id="ARBA00022737"/>
    </source>
</evidence>
<feature type="repeat" description="ANK" evidence="6">
    <location>
        <begin position="659"/>
        <end position="691"/>
    </location>
</feature>
<dbReference type="SUPFAM" id="SSF57903">
    <property type="entry name" value="FYVE/PHD zinc finger"/>
    <property type="match status" value="1"/>
</dbReference>
<dbReference type="FunFam" id="3.30.40.10:FF:000104">
    <property type="entry name" value="Ankyrin repeat and FYVE domain-containing 1"/>
    <property type="match status" value="1"/>
</dbReference>
<feature type="repeat" description="ANK" evidence="6">
    <location>
        <begin position="874"/>
        <end position="906"/>
    </location>
</feature>
<dbReference type="PANTHER" id="PTHR24198">
    <property type="entry name" value="ANKYRIN REPEAT AND PROTEIN KINASE DOMAIN-CONTAINING PROTEIN"/>
    <property type="match status" value="1"/>
</dbReference>
<dbReference type="CDD" id="cd15728">
    <property type="entry name" value="FYVE_ANFY1"/>
    <property type="match status" value="1"/>
</dbReference>
<dbReference type="SMART" id="SM00248">
    <property type="entry name" value="ANK"/>
    <property type="match status" value="22"/>
</dbReference>
<feature type="repeat" description="ANK" evidence="6">
    <location>
        <begin position="626"/>
        <end position="658"/>
    </location>
</feature>
<dbReference type="InterPro" id="IPR017455">
    <property type="entry name" value="Znf_FYVE-rel"/>
</dbReference>
<feature type="repeat" description="ANK" evidence="6">
    <location>
        <begin position="504"/>
        <end position="536"/>
    </location>
</feature>
<dbReference type="SUPFAM" id="SSF54695">
    <property type="entry name" value="POZ domain"/>
    <property type="match status" value="1"/>
</dbReference>
<keyword evidence="3 7" id="KW-0863">Zinc-finger</keyword>
<dbReference type="SMART" id="SM00225">
    <property type="entry name" value="BTB"/>
    <property type="match status" value="1"/>
</dbReference>
<dbReference type="InterPro" id="IPR049764">
    <property type="entry name" value="ANFY1_FYVE"/>
</dbReference>
<evidence type="ECO:0000256" key="8">
    <source>
        <dbReference type="SAM" id="Coils"/>
    </source>
</evidence>
<dbReference type="Pfam" id="PF00023">
    <property type="entry name" value="Ank"/>
    <property type="match status" value="2"/>
</dbReference>
<feature type="repeat" description="ANK" evidence="6">
    <location>
        <begin position="1050"/>
        <end position="1082"/>
    </location>
</feature>
<feature type="repeat" description="ANK" evidence="6">
    <location>
        <begin position="272"/>
        <end position="304"/>
    </location>
</feature>
<evidence type="ECO:0000259" key="9">
    <source>
        <dbReference type="PROSITE" id="PS50097"/>
    </source>
</evidence>
<sequence>MLSSTSKEEELEKSQKHLSLLRAQYVKLQEQFSDLQRRHSTLKAVHNSTNTDDTSQTKETSNDFGLAAGLLKLATKLYGSALYSDIEIRLKHRVHPGHKFVLAARSDKWEADGLDTLCHLDLQTLDSNAGEAVIKWIYTDSVDLKKCSDEFIIQLMKTAHTYSLKGLQTRCEHAILSTVNVRNCIQFYELAEEIGAMSLKEYCSTLVSMHWDDLTSDDFVSMAASILYTMFKSKSTFPLHRAIRAKREDVVFLYLIEHTGELPQTLNVCDENGDWPLYLALQSGQESIATSLVSHGVDLNGFDEDGKGHLHKAILAGDEFSTFFLLNNGCSVNCMTKQEGLTPLHVVSKIMFDDKKYKIESVVQIASLLLKKGANPNYSDAYGRTSLHLSIVSQNMPVFKVLLRSNICDLEIRTREGYVALWLALKQLASSANVSNGFGPESVLDSVYNDFSMAGILLQKGCQIDATDQKTGSSLMQLCAENLDEAGALFLAKHGASLNHLNFFETSCLHTSSRYGLVHLTEFLLTHGADPNVQTRKVENNGNKEIYHETPLHIAIRCQHYDVVRLFLERRADLFHAQKATDCVPDFNIKDSENQTVLALSVWSGFYKIAGQLLSSGADINYKGDSGKTLLHMAIEKQDISSTLFLLEHQADINIRTDDGLTSLHLAVKNHLSVIVDAVCLRGANMNIPYSNGDCALWVALAAGHDEIASTLVRHGCDTTFWSEGPEGCLQTLLHRAIDENMEDVACFLIKSGCDIDSPRKVGLSNIATPVIDGQSPIHMACAWGLVKILESLLKQNAVINAQDKKQNTPLHIAVREDRIEITRILLAHPSINLNLVDNDKKTPFATAMAYKNNKCAEAILAREPGTAEQMDKNGKNFLHLAILLKDLDSVLFLISVGSDVNSLTCDGNLSSPLHLAIEVNDVLILRNLLLAGTNIDVLNKYRQTALHIAAIKNEASMASVLIENGADANAVDNEGNNVFHFVAMHGCLECIQTLSQMVTNIQKTSTKSNNKSQNPLHLLALNAKNNAAPMFECLFAAVPDYPLDVQDQDGNTGLLLAYMNGHGALCRSLVRSGATLATSNLSGVNIFNHPVATKQLLFRLLDTLNQEPPWVEGSNCLECDVKFGVATRKHHCRHCGRLLCAKCSSKVMPIIKFDIAKPTRVCDLCYDVLTIGG</sequence>
<dbReference type="InterPro" id="IPR049763">
    <property type="entry name" value="ANKFY1_BACK"/>
</dbReference>
<evidence type="ECO:0000313" key="11">
    <source>
        <dbReference type="EMBL" id="CAB3221682.1"/>
    </source>
</evidence>
<dbReference type="SUPFAM" id="SSF48403">
    <property type="entry name" value="Ankyrin repeat"/>
    <property type="match status" value="4"/>
</dbReference>
<dbReference type="InterPro" id="IPR036770">
    <property type="entry name" value="Ankyrin_rpt-contain_sf"/>
</dbReference>
<evidence type="ECO:0000256" key="6">
    <source>
        <dbReference type="PROSITE-ProRule" id="PRU00023"/>
    </source>
</evidence>
<dbReference type="InterPro" id="IPR000306">
    <property type="entry name" value="Znf_FYVE"/>
</dbReference>
<gene>
    <name evidence="11" type="primary">Ankfy1</name>
</gene>
<feature type="repeat" description="ANK" evidence="6">
    <location>
        <begin position="909"/>
        <end position="941"/>
    </location>
</feature>
<dbReference type="InterPro" id="IPR011011">
    <property type="entry name" value="Znf_FYVE_PHD"/>
</dbReference>
<dbReference type="PROSITE" id="PS50178">
    <property type="entry name" value="ZF_FYVE"/>
    <property type="match status" value="1"/>
</dbReference>
<feature type="coiled-coil region" evidence="8">
    <location>
        <begin position="11"/>
        <end position="38"/>
    </location>
</feature>
<feature type="domain" description="BTB" evidence="9">
    <location>
        <begin position="84"/>
        <end position="146"/>
    </location>
</feature>
<keyword evidence="5 6" id="KW-0040">ANK repeat</keyword>